<dbReference type="RefSeq" id="XP_037214986.1">
    <property type="nucleotide sequence ID" value="XM_037368060.1"/>
</dbReference>
<dbReference type="Proteomes" id="UP000636479">
    <property type="component" value="Unassembled WGS sequence"/>
</dbReference>
<comment type="caution">
    <text evidence="2">The sequence shown here is derived from an EMBL/GenBank/DDBJ whole genome shotgun (WGS) entry which is preliminary data.</text>
</comment>
<evidence type="ECO:0000256" key="1">
    <source>
        <dbReference type="SAM" id="MobiDB-lite"/>
    </source>
</evidence>
<gene>
    <name evidence="2" type="ORF">MIND_01153100</name>
</gene>
<dbReference type="OrthoDB" id="2576233at2759"/>
<accession>A0A8H6S4F2</accession>
<dbReference type="InterPro" id="IPR041078">
    <property type="entry name" value="Plavaka"/>
</dbReference>
<name>A0A8H6S4F2_9AGAR</name>
<proteinExistence type="predicted"/>
<evidence type="ECO:0000313" key="3">
    <source>
        <dbReference type="Proteomes" id="UP000636479"/>
    </source>
</evidence>
<protein>
    <recommendedName>
        <fullName evidence="4">C2H2-type domain-containing protein</fullName>
    </recommendedName>
</protein>
<feature type="region of interest" description="Disordered" evidence="1">
    <location>
        <begin position="154"/>
        <end position="185"/>
    </location>
</feature>
<dbReference type="GeneID" id="59350576"/>
<evidence type="ECO:0000313" key="2">
    <source>
        <dbReference type="EMBL" id="KAF7292558.1"/>
    </source>
</evidence>
<dbReference type="AlphaFoldDB" id="A0A8H6S4F2"/>
<feature type="compositionally biased region" description="Basic and acidic residues" evidence="1">
    <location>
        <begin position="166"/>
        <end position="184"/>
    </location>
</feature>
<reference evidence="2" key="1">
    <citation type="submission" date="2020-05" db="EMBL/GenBank/DDBJ databases">
        <title>Mycena genomes resolve the evolution of fungal bioluminescence.</title>
        <authorList>
            <person name="Tsai I.J."/>
        </authorList>
    </citation>
    <scope>NUCLEOTIDE SEQUENCE</scope>
    <source>
        <strain evidence="2">171206Taipei</strain>
    </source>
</reference>
<keyword evidence="3" id="KW-1185">Reference proteome</keyword>
<dbReference type="EMBL" id="JACAZF010000011">
    <property type="protein sequence ID" value="KAF7292558.1"/>
    <property type="molecule type" value="Genomic_DNA"/>
</dbReference>
<organism evidence="2 3">
    <name type="scientific">Mycena indigotica</name>
    <dbReference type="NCBI Taxonomy" id="2126181"/>
    <lineage>
        <taxon>Eukaryota</taxon>
        <taxon>Fungi</taxon>
        <taxon>Dikarya</taxon>
        <taxon>Basidiomycota</taxon>
        <taxon>Agaricomycotina</taxon>
        <taxon>Agaricomycetes</taxon>
        <taxon>Agaricomycetidae</taxon>
        <taxon>Agaricales</taxon>
        <taxon>Marasmiineae</taxon>
        <taxon>Mycenaceae</taxon>
        <taxon>Mycena</taxon>
    </lineage>
</organism>
<dbReference type="Pfam" id="PF18759">
    <property type="entry name" value="Plavaka"/>
    <property type="match status" value="1"/>
</dbReference>
<evidence type="ECO:0008006" key="4">
    <source>
        <dbReference type="Google" id="ProtNLM"/>
    </source>
</evidence>
<sequence>MVSVQCSGCNKQFSKSGYTSHISRTKQPSCHAIYLRALQDAADESARATTATLDTTSDTDVEMLSQYGDTQRDFAMNGDDSGLDHDEQMVAHAGEEEEEMEADANAELECGYEPPRPLLHRAPVEDNKESANLPAPSPVIRKQIEDRFHGQPVVDRYPSSVAGKPIRRERGDTSEESYGRRLDVDGATDNPYAPFASKMDWEIAQWAKMRGSGSTAFTDLLKIDGVRESLGLSYGTSAQLNTIIDKQLPQAGRPVFERSEILVDGEVFDLYSRNILDCIRALYGDSNFAPHLLVLPERHYIDKDRTIRMYHNMNTGKWWWATQEAVEKENPGATIIPIIISSDKTQLTPFGNKTAYPVYLTIGNIPKEIRRKPSRQAYILLGYLPTSKMKHITNKASRRRVIANVFHAAMKYIVSPLSVAGKTGIEMASGDGVVRRGHPIFAAFVGDYPEQVLVTGVKTGECGTCEVEANQLGELASFPLRDLDAVLSALSLVDEEPAEFKKACTEAGIKPIYHPFWEDLPYTNIFRAITPDVLHQLYQGVVKHLINWVLACCGEDEIDARCRRLPPNHNMRLFMKGISGLSRVTGREHDQISRFLLGIIINIRLPNGLSSARLLSAVRGLLDFVYLAQYPMHTDETLGLMDDALQTFHENKQIFVDLGVRSNFNLPKLHSTTHYTAFIRLFGTTDNTNTEYTERLHIDLAKDAYRSTNFKDEFPQMTLWLERKEKVVQHAKFIQWKIDGCPAPPPLVKLHPGVIYERKLLMAKNPTIKAARIQTLVETYGATLFREALSQFVVRHSYPALTQHEITARARHYTLPFNQLPIFHRIKFTTPDPYTSANDINTIVDSVHVEPSRQGPSGPIPGRFDTVLVNDGTGGITGTQGYRIGQVRVIFSLPTNIVAALFPSGIKPPTHLAYIQWFSAFTSQPEPHHLMYKVQRVMKDGERLATIVPVASIRRSVQLLPKFGPVAPVEWSSSNVLERSASVDMVHAATV</sequence>